<dbReference type="Gene3D" id="1.10.287.480">
    <property type="entry name" value="helix hairpin bin"/>
    <property type="match status" value="1"/>
</dbReference>
<dbReference type="GO" id="GO:0044183">
    <property type="term" value="F:protein folding chaperone"/>
    <property type="evidence" value="ECO:0007669"/>
    <property type="project" value="TreeGrafter"/>
</dbReference>
<proteinExistence type="predicted"/>
<organism evidence="6 7">
    <name type="scientific">Micavibrio aeruginosavorus (strain ARL-13)</name>
    <dbReference type="NCBI Taxonomy" id="856793"/>
    <lineage>
        <taxon>Bacteria</taxon>
        <taxon>Pseudomonadati</taxon>
        <taxon>Bdellovibrionota</taxon>
        <taxon>Bdellovibrionia</taxon>
        <taxon>Bdellovibrionales</taxon>
        <taxon>Pseudobdellovibrionaceae</taxon>
        <taxon>Micavibrio</taxon>
    </lineage>
</organism>
<dbReference type="Gene3D" id="3.90.1280.10">
    <property type="entry name" value="HSP33 redox switch-like"/>
    <property type="match status" value="1"/>
</dbReference>
<evidence type="ECO:0000256" key="4">
    <source>
        <dbReference type="ARBA" id="ARBA00023186"/>
    </source>
</evidence>
<dbReference type="eggNOG" id="COG1281">
    <property type="taxonomic scope" value="Bacteria"/>
</dbReference>
<keyword evidence="3" id="KW-1015">Disulfide bond</keyword>
<evidence type="ECO:0000256" key="3">
    <source>
        <dbReference type="ARBA" id="ARBA00023157"/>
    </source>
</evidence>
<dbReference type="InterPro" id="IPR023212">
    <property type="entry name" value="Hsp33_helix_hairpin_bin_dom_sf"/>
</dbReference>
<dbReference type="CDD" id="cd00498">
    <property type="entry name" value="Hsp33"/>
    <property type="match status" value="1"/>
</dbReference>
<sequence length="307" mass="34191">MTTRDIDMVETFFLEDSNLRGRIVRLGRAVNDILHTHAYPAPVATLTGQAAVMALLLSSMLKDDGIFTLQAQGDGPVGTLVADITGHGNVRACARFDQDRLDRWEADEVPETAYMGLIGRGHMVFTIDQGGENTERYQGVVELKGGTLVECVQHYFTQSEQIATGLRLALRRDDDGHWHAGAILLQKMPDSAKPDVDPDAWNRAMVLLQSCTDDELLNAELPVNDLLYRLFHQEGVRAQEPQPVRHQCRCSADRVENVLVAMSSEERLDLAEEDGKISVKCEFCSREYKFDAAELEHKLNNPSGVVQ</sequence>
<evidence type="ECO:0000256" key="1">
    <source>
        <dbReference type="ARBA" id="ARBA00022490"/>
    </source>
</evidence>
<dbReference type="RefSeq" id="WP_014102505.1">
    <property type="nucleotide sequence ID" value="NC_016026.1"/>
</dbReference>
<evidence type="ECO:0000313" key="6">
    <source>
        <dbReference type="EMBL" id="AEP09282.1"/>
    </source>
</evidence>
<keyword evidence="4" id="KW-0143">Chaperone</keyword>
<dbReference type="SUPFAM" id="SSF64397">
    <property type="entry name" value="Hsp33 domain"/>
    <property type="match status" value="1"/>
</dbReference>
<keyword evidence="2" id="KW-0862">Zinc</keyword>
<keyword evidence="5" id="KW-0676">Redox-active center</keyword>
<dbReference type="Pfam" id="PF01430">
    <property type="entry name" value="HSP33"/>
    <property type="match status" value="1"/>
</dbReference>
<dbReference type="Gene3D" id="3.55.30.10">
    <property type="entry name" value="Hsp33 domain"/>
    <property type="match status" value="1"/>
</dbReference>
<protein>
    <submittedName>
        <fullName evidence="6">33 kDa chaperonin</fullName>
    </submittedName>
</protein>
<dbReference type="GO" id="GO:0005737">
    <property type="term" value="C:cytoplasm"/>
    <property type="evidence" value="ECO:0007669"/>
    <property type="project" value="InterPro"/>
</dbReference>
<dbReference type="AlphaFoldDB" id="G2KSJ8"/>
<gene>
    <name evidence="6" type="primary">hslO</name>
    <name evidence="6" type="ordered locus">MICA_950</name>
</gene>
<dbReference type="SUPFAM" id="SSF118352">
    <property type="entry name" value="HSP33 redox switch-like"/>
    <property type="match status" value="1"/>
</dbReference>
<dbReference type="PIRSF" id="PIRSF005261">
    <property type="entry name" value="Heat_shock_Hsp33"/>
    <property type="match status" value="1"/>
</dbReference>
<dbReference type="GO" id="GO:0042026">
    <property type="term" value="P:protein refolding"/>
    <property type="evidence" value="ECO:0007669"/>
    <property type="project" value="TreeGrafter"/>
</dbReference>
<dbReference type="PANTHER" id="PTHR30111:SF1">
    <property type="entry name" value="33 KDA CHAPERONIN"/>
    <property type="match status" value="1"/>
</dbReference>
<dbReference type="InterPro" id="IPR016154">
    <property type="entry name" value="Heat_shock_Hsp33_C"/>
</dbReference>
<evidence type="ECO:0000313" key="7">
    <source>
        <dbReference type="Proteomes" id="UP000009286"/>
    </source>
</evidence>
<dbReference type="KEGG" id="mai:MICA_950"/>
<dbReference type="EMBL" id="CP002382">
    <property type="protein sequence ID" value="AEP09282.1"/>
    <property type="molecule type" value="Genomic_DNA"/>
</dbReference>
<keyword evidence="1" id="KW-0963">Cytoplasm</keyword>
<dbReference type="Proteomes" id="UP000009286">
    <property type="component" value="Chromosome"/>
</dbReference>
<dbReference type="HOGENOM" id="CLU_054493_0_1_5"/>
<dbReference type="STRING" id="856793.MICA_950"/>
<dbReference type="InterPro" id="IPR016153">
    <property type="entry name" value="Heat_shock_Hsp33_N"/>
</dbReference>
<accession>G2KSJ8</accession>
<evidence type="ECO:0000256" key="2">
    <source>
        <dbReference type="ARBA" id="ARBA00022833"/>
    </source>
</evidence>
<dbReference type="PANTHER" id="PTHR30111">
    <property type="entry name" value="33 KDA CHAPERONIN"/>
    <property type="match status" value="1"/>
</dbReference>
<evidence type="ECO:0000256" key="5">
    <source>
        <dbReference type="ARBA" id="ARBA00023284"/>
    </source>
</evidence>
<keyword evidence="7" id="KW-1185">Reference proteome</keyword>
<name>G2KSJ8_MICAA</name>
<reference evidence="6 7" key="1">
    <citation type="journal article" date="2011" name="BMC Genomics">
        <title>Genomic insights into an obligate epibiotic bacterial predator: Micavibrio aeruginosavorus ARL-13.</title>
        <authorList>
            <person name="Wang Z."/>
            <person name="Kadouri D."/>
            <person name="Wu M."/>
        </authorList>
    </citation>
    <scope>NUCLEOTIDE SEQUENCE [LARGE SCALE GENOMIC DNA]</scope>
    <source>
        <strain evidence="6 7">ARL-13</strain>
    </source>
</reference>
<dbReference type="InterPro" id="IPR000397">
    <property type="entry name" value="Heat_shock_Hsp33"/>
</dbReference>
<dbReference type="GO" id="GO:0051082">
    <property type="term" value="F:unfolded protein binding"/>
    <property type="evidence" value="ECO:0007669"/>
    <property type="project" value="InterPro"/>
</dbReference>